<dbReference type="SMART" id="SM00409">
    <property type="entry name" value="IG"/>
    <property type="match status" value="4"/>
</dbReference>
<dbReference type="Pfam" id="PF13927">
    <property type="entry name" value="Ig_3"/>
    <property type="match status" value="2"/>
</dbReference>
<evidence type="ECO:0000313" key="9">
    <source>
        <dbReference type="EMBL" id="KAL2745018.1"/>
    </source>
</evidence>
<dbReference type="SMART" id="SM00408">
    <property type="entry name" value="IGc2"/>
    <property type="match status" value="3"/>
</dbReference>
<keyword evidence="3" id="KW-1015">Disulfide bond</keyword>
<evidence type="ECO:0000256" key="5">
    <source>
        <dbReference type="SAM" id="Phobius"/>
    </source>
</evidence>
<gene>
    <name evidence="9" type="ORF">V1477_007560</name>
</gene>
<evidence type="ECO:0000256" key="3">
    <source>
        <dbReference type="ARBA" id="ARBA00023157"/>
    </source>
</evidence>
<feature type="domain" description="Ig-like" evidence="7">
    <location>
        <begin position="125"/>
        <end position="258"/>
    </location>
</feature>
<evidence type="ECO:0000259" key="8">
    <source>
        <dbReference type="PROSITE" id="PS50853"/>
    </source>
</evidence>
<dbReference type="InterPro" id="IPR003599">
    <property type="entry name" value="Ig_sub"/>
</dbReference>
<feature type="domain" description="Fibronectin type-III" evidence="8">
    <location>
        <begin position="719"/>
        <end position="814"/>
    </location>
</feature>
<feature type="domain" description="Ig-like" evidence="7">
    <location>
        <begin position="263"/>
        <end position="361"/>
    </location>
</feature>
<comment type="caution">
    <text evidence="9">The sequence shown here is derived from an EMBL/GenBank/DDBJ whole genome shotgun (WGS) entry which is preliminary data.</text>
</comment>
<organism evidence="9 10">
    <name type="scientific">Vespula maculifrons</name>
    <name type="common">Eastern yellow jacket</name>
    <name type="synonym">Wasp</name>
    <dbReference type="NCBI Taxonomy" id="7453"/>
    <lineage>
        <taxon>Eukaryota</taxon>
        <taxon>Metazoa</taxon>
        <taxon>Ecdysozoa</taxon>
        <taxon>Arthropoda</taxon>
        <taxon>Hexapoda</taxon>
        <taxon>Insecta</taxon>
        <taxon>Pterygota</taxon>
        <taxon>Neoptera</taxon>
        <taxon>Endopterygota</taxon>
        <taxon>Hymenoptera</taxon>
        <taxon>Apocrita</taxon>
        <taxon>Aculeata</taxon>
        <taxon>Vespoidea</taxon>
        <taxon>Vespidae</taxon>
        <taxon>Vespinae</taxon>
        <taxon>Vespula</taxon>
    </lineage>
</organism>
<dbReference type="PANTHER" id="PTHR23278:SF25">
    <property type="entry name" value="GH14967P"/>
    <property type="match status" value="1"/>
</dbReference>
<feature type="domain" description="Ig-like" evidence="7">
    <location>
        <begin position="593"/>
        <end position="668"/>
    </location>
</feature>
<feature type="transmembrane region" description="Helical" evidence="5">
    <location>
        <begin position="832"/>
        <end position="854"/>
    </location>
</feature>
<feature type="domain" description="Ig-like" evidence="7">
    <location>
        <begin position="492"/>
        <end position="584"/>
    </location>
</feature>
<dbReference type="InterPro" id="IPR013783">
    <property type="entry name" value="Ig-like_fold"/>
</dbReference>
<dbReference type="Gene3D" id="2.60.40.10">
    <property type="entry name" value="Immunoglobulins"/>
    <property type="match status" value="6"/>
</dbReference>
<dbReference type="InterPro" id="IPR003961">
    <property type="entry name" value="FN3_dom"/>
</dbReference>
<dbReference type="InterPro" id="IPR007110">
    <property type="entry name" value="Ig-like_dom"/>
</dbReference>
<feature type="compositionally biased region" description="Basic and acidic residues" evidence="4">
    <location>
        <begin position="892"/>
        <end position="909"/>
    </location>
</feature>
<dbReference type="EMBL" id="JAYRBN010000050">
    <property type="protein sequence ID" value="KAL2745018.1"/>
    <property type="molecule type" value="Genomic_DNA"/>
</dbReference>
<dbReference type="PANTHER" id="PTHR23278">
    <property type="entry name" value="SIDESTEP PROTEIN"/>
    <property type="match status" value="1"/>
</dbReference>
<feature type="region of interest" description="Disordered" evidence="4">
    <location>
        <begin position="892"/>
        <end position="929"/>
    </location>
</feature>
<keyword evidence="5" id="KW-0812">Transmembrane</keyword>
<dbReference type="SUPFAM" id="SSF48726">
    <property type="entry name" value="Immunoglobulin"/>
    <property type="match status" value="5"/>
</dbReference>
<protein>
    <submittedName>
        <fullName evidence="9">Hemicentin-2-like</fullName>
    </submittedName>
</protein>
<dbReference type="InterPro" id="IPR036179">
    <property type="entry name" value="Ig-like_dom_sf"/>
</dbReference>
<dbReference type="PROSITE" id="PS50853">
    <property type="entry name" value="FN3"/>
    <property type="match status" value="1"/>
</dbReference>
<dbReference type="InterPro" id="IPR013162">
    <property type="entry name" value="CD80_C2-set"/>
</dbReference>
<dbReference type="Proteomes" id="UP001607303">
    <property type="component" value="Unassembled WGS sequence"/>
</dbReference>
<keyword evidence="5" id="KW-1133">Transmembrane helix</keyword>
<feature type="signal peptide" evidence="6">
    <location>
        <begin position="1"/>
        <end position="21"/>
    </location>
</feature>
<reference evidence="9 10" key="1">
    <citation type="journal article" date="2024" name="Ann. Entomol. Soc. Am.">
        <title>Genomic analyses of the southern and eastern yellowjacket wasps (Hymenoptera: Vespidae) reveal evolutionary signatures of social life.</title>
        <authorList>
            <person name="Catto M.A."/>
            <person name="Caine P.B."/>
            <person name="Orr S.E."/>
            <person name="Hunt B.G."/>
            <person name="Goodisman M.A.D."/>
        </authorList>
    </citation>
    <scope>NUCLEOTIDE SEQUENCE [LARGE SCALE GENOMIC DNA]</scope>
    <source>
        <strain evidence="9">232</strain>
        <tissue evidence="9">Head and thorax</tissue>
    </source>
</reference>
<evidence type="ECO:0000256" key="2">
    <source>
        <dbReference type="ARBA" id="ARBA00023136"/>
    </source>
</evidence>
<keyword evidence="10" id="KW-1185">Reference proteome</keyword>
<evidence type="ECO:0000256" key="4">
    <source>
        <dbReference type="SAM" id="MobiDB-lite"/>
    </source>
</evidence>
<dbReference type="Pfam" id="PF08205">
    <property type="entry name" value="C2-set_2"/>
    <property type="match status" value="1"/>
</dbReference>
<feature type="domain" description="Ig-like" evidence="7">
    <location>
        <begin position="393"/>
        <end position="481"/>
    </location>
</feature>
<name>A0ABD2CIU6_VESMC</name>
<keyword evidence="6" id="KW-0732">Signal</keyword>
<keyword evidence="2 5" id="KW-0472">Membrane</keyword>
<accession>A0ABD2CIU6</accession>
<dbReference type="AlphaFoldDB" id="A0ABD2CIU6"/>
<comment type="subcellular location">
    <subcellularLocation>
        <location evidence="1">Membrane</location>
        <topology evidence="1">Single-pass membrane protein</topology>
    </subcellularLocation>
</comment>
<dbReference type="GO" id="GO:0016020">
    <property type="term" value="C:membrane"/>
    <property type="evidence" value="ECO:0007669"/>
    <property type="project" value="UniProtKB-SubCell"/>
</dbReference>
<dbReference type="InterPro" id="IPR003598">
    <property type="entry name" value="Ig_sub2"/>
</dbReference>
<sequence length="1080" mass="119826">MGRWPLLQGIRLVIKVAAILGYLCCHGNGTSSAATIDDEQDASLNWAKTGLANSTNGIVGRLRFRSRIRREYIENTKREGVAKTRLSIGTIHSWMVQTASTNRRQTGIVAREKRNASYRNFSPNPRTQAYNATLNFISTGLVSLCLVPISHIVALVGDPTYLPCDISTTHEGDSVHLVLWYREDLGTSVYSVDARDRDFGIAERWSDDTVFSSRAYFMPDKKPAELGVDHIREEDAGIYRCRVDFQIGQTRNSKVNLTVIVPPHRIVIVDERGIARDKTAGPYAEGDSLRLYCDVYGGKPSPTVTWYRNNNFMNNKTMNVRSGVTRSEIVIKNLGRDDVLSELTCNATNNNRSLPLSSTIRLDMNCKYLSARSNKTKQTKGSRRDATLRSISPLEVKIRDANQPLSAGKRYELVCRTSGSRPPAIVTWWRNGQRLVDSKETTSSDGNTTSSVLSFMATKADAGRHLSCRAENSITGSAPIEDDWILEIQYTPETKIQLGTSLDPSTIREGMDVYFDCLIQAEPPVTKVEWRHQGKALYHNVTQGIIISNQSLVLQGVDRKSAGNYTCVGYNVEGDGESSPFYLNVMFAPTCKPNQTKFHGVAKQEKANISCQVEANPAEVQFRWTFNNSAESIDVAAGHIARAGTSSIVSYTPMTELDYGTLLCWATNRIGHQQVPCVYHIIPAGELSLCSNDHENRKTSIIEYRMSPLALPNTEHKGRPDMVHNCTTSNTSTNSFSVRCTEGFNGGLPQSFLLEVRESNSQELRANLTSPVPRFSVAQLESGALYQACIYAYNDKGRSEAMVVQAGTLRLPEKQLTSESERPRQNVRLTPMFSVMIGVVTALIIVAVIVMVVLRIQHTNVEERGKSQIEEHGKQTKPVPIQRELRFREGSSLLNDEKHPGSPFRKLDTSGDLSESDEKNPDIIPQQITGDEPSEYLRKRRLVSTIETSPSRSLLEHSTITSLTGHGSYVGYCTIRNGMPLHEFSNLSTKHKSPIIGSVYDDGVCTLPRQHWPTQSVQSMTMSPPMLYAGLGVVGRTCPSTCTLLSKDIETRVPAQCCVQSQKEATVTTPVVMAKRESSV</sequence>
<dbReference type="SUPFAM" id="SSF49265">
    <property type="entry name" value="Fibronectin type III"/>
    <property type="match status" value="1"/>
</dbReference>
<evidence type="ECO:0000256" key="1">
    <source>
        <dbReference type="ARBA" id="ARBA00004167"/>
    </source>
</evidence>
<dbReference type="PROSITE" id="PS50835">
    <property type="entry name" value="IG_LIKE"/>
    <property type="match status" value="5"/>
</dbReference>
<feature type="chain" id="PRO_5044813835" evidence="6">
    <location>
        <begin position="22"/>
        <end position="1080"/>
    </location>
</feature>
<proteinExistence type="predicted"/>
<evidence type="ECO:0000313" key="10">
    <source>
        <dbReference type="Proteomes" id="UP001607303"/>
    </source>
</evidence>
<evidence type="ECO:0000256" key="6">
    <source>
        <dbReference type="SAM" id="SignalP"/>
    </source>
</evidence>
<dbReference type="CDD" id="cd00063">
    <property type="entry name" value="FN3"/>
    <property type="match status" value="1"/>
</dbReference>
<evidence type="ECO:0000259" key="7">
    <source>
        <dbReference type="PROSITE" id="PS50835"/>
    </source>
</evidence>
<dbReference type="InterPro" id="IPR036116">
    <property type="entry name" value="FN3_sf"/>
</dbReference>